<dbReference type="Gene3D" id="1.20.1250.20">
    <property type="entry name" value="MFS general substrate transporter like domains"/>
    <property type="match status" value="1"/>
</dbReference>
<feature type="transmembrane region" description="Helical" evidence="7">
    <location>
        <begin position="405"/>
        <end position="424"/>
    </location>
</feature>
<evidence type="ECO:0000256" key="4">
    <source>
        <dbReference type="ARBA" id="ARBA00022692"/>
    </source>
</evidence>
<dbReference type="SUPFAM" id="SSF69593">
    <property type="entry name" value="Glycerol-3-phosphate (1)-acyltransferase"/>
    <property type="match status" value="1"/>
</dbReference>
<evidence type="ECO:0000256" key="3">
    <source>
        <dbReference type="ARBA" id="ARBA00022475"/>
    </source>
</evidence>
<evidence type="ECO:0000256" key="5">
    <source>
        <dbReference type="ARBA" id="ARBA00022989"/>
    </source>
</evidence>
<evidence type="ECO:0000256" key="2">
    <source>
        <dbReference type="ARBA" id="ARBA00022448"/>
    </source>
</evidence>
<dbReference type="RefSeq" id="WP_237444247.1">
    <property type="nucleotide sequence ID" value="NZ_CAKLPX010000001.1"/>
</dbReference>
<dbReference type="Proteomes" id="UP000838100">
    <property type="component" value="Unassembled WGS sequence"/>
</dbReference>
<dbReference type="Pfam" id="PF07690">
    <property type="entry name" value="MFS_1"/>
    <property type="match status" value="1"/>
</dbReference>
<feature type="transmembrane region" description="Helical" evidence="7">
    <location>
        <begin position="261"/>
        <end position="280"/>
    </location>
</feature>
<dbReference type="PANTHER" id="PTHR43266">
    <property type="entry name" value="MACROLIDE-EFFLUX PROTEIN"/>
    <property type="match status" value="1"/>
</dbReference>
<gene>
    <name evidence="9" type="primary">lplT</name>
    <name evidence="9" type="ORF">SIN8267_01711</name>
</gene>
<evidence type="ECO:0000256" key="7">
    <source>
        <dbReference type="SAM" id="Phobius"/>
    </source>
</evidence>
<name>A0ABN8EJQ0_9GAMM</name>
<reference evidence="9" key="1">
    <citation type="submission" date="2021-12" db="EMBL/GenBank/DDBJ databases">
        <authorList>
            <person name="Rodrigo-Torres L."/>
            <person name="Arahal R. D."/>
            <person name="Lucena T."/>
        </authorList>
    </citation>
    <scope>NUCLEOTIDE SEQUENCE</scope>
    <source>
        <strain evidence="9">CECT 8267</strain>
    </source>
</reference>
<comment type="subcellular location">
    <subcellularLocation>
        <location evidence="1">Cell membrane</location>
        <topology evidence="1">Multi-pass membrane protein</topology>
    </subcellularLocation>
</comment>
<feature type="domain" description="Major facilitator superfamily (MFS) profile" evidence="8">
    <location>
        <begin position="12"/>
        <end position="428"/>
    </location>
</feature>
<evidence type="ECO:0000256" key="1">
    <source>
        <dbReference type="ARBA" id="ARBA00004651"/>
    </source>
</evidence>
<feature type="transmembrane region" description="Helical" evidence="7">
    <location>
        <begin position="381"/>
        <end position="399"/>
    </location>
</feature>
<dbReference type="SUPFAM" id="SSF103473">
    <property type="entry name" value="MFS general substrate transporter"/>
    <property type="match status" value="1"/>
</dbReference>
<dbReference type="SMART" id="SM00563">
    <property type="entry name" value="PlsC"/>
    <property type="match status" value="1"/>
</dbReference>
<organism evidence="9 10">
    <name type="scientific">Sinobacterium norvegicum</name>
    <dbReference type="NCBI Taxonomy" id="1641715"/>
    <lineage>
        <taxon>Bacteria</taxon>
        <taxon>Pseudomonadati</taxon>
        <taxon>Pseudomonadota</taxon>
        <taxon>Gammaproteobacteria</taxon>
        <taxon>Cellvibrionales</taxon>
        <taxon>Spongiibacteraceae</taxon>
        <taxon>Sinobacterium</taxon>
    </lineage>
</organism>
<feature type="transmembrane region" description="Helical" evidence="7">
    <location>
        <begin position="172"/>
        <end position="193"/>
    </location>
</feature>
<dbReference type="EMBL" id="CAKLPX010000001">
    <property type="protein sequence ID" value="CAH0991602.1"/>
    <property type="molecule type" value="Genomic_DNA"/>
</dbReference>
<keyword evidence="4 7" id="KW-0812">Transmembrane</keyword>
<dbReference type="PROSITE" id="PS50850">
    <property type="entry name" value="MFS"/>
    <property type="match status" value="1"/>
</dbReference>
<evidence type="ECO:0000259" key="8">
    <source>
        <dbReference type="PROSITE" id="PS50850"/>
    </source>
</evidence>
<feature type="transmembrane region" description="Helical" evidence="7">
    <location>
        <begin position="50"/>
        <end position="69"/>
    </location>
</feature>
<sequence>MSGQFKLLSERRFLPLFVTQFLGAFNDNVYKNALIVLLVFQASSSQQGSLLVNLAAGLFILPFFLFSALSGQLADKYDKAVLTRIIKVAEVAIMVLASVALYTGEIWAMLLVLFLLGAQSTFFGPIKYSLLPQVLSEQELVAGNAQVEMGTFVAILLGTICGGLLAGQQQAVWLLSLVILAVSVTGLVASYWIPSAQASDPTLSIKANPLTESVKLVSSMRSNRPIFLSLLAVSWFWLLGAAYLTQLPALSKDYLSADNNVVTLLLCAFTIGVALGSLLCEKLSAGVIEIGLVPLGSLGLSLFGVDIYFAINSYDLLPVAGEFVTAGEFVAHPPSLRILFDVAMLGVFGGFYTVPLYAYIQSKADKDAKARTIAANNILNSIFMVASAVLAIVSLTLLPLTIADFFLLLSILNIIVALFIYGQVPDFTVRFIIWMLTHTVYRVSHKGLQNIPGEGAAIIAANHVSYVDALLLGGAVRRPIRFIMFKPIYDIPVLNYMFRVGKAVPIVSSHVDRPAYDKAMADIRAGLEQGDLFCIFPEGKLTTDGRMNEFKTGLQRIVETTPVPVIPVALSGLWGSFFSHRGGPALTTLPKRFYSRVEIAAEPAISPQALDVEALQQQVATMLTTSRLG</sequence>
<dbReference type="CDD" id="cd07989">
    <property type="entry name" value="LPLAT_AGPAT-like"/>
    <property type="match status" value="1"/>
</dbReference>
<feature type="transmembrane region" description="Helical" evidence="7">
    <location>
        <begin position="226"/>
        <end position="249"/>
    </location>
</feature>
<evidence type="ECO:0000313" key="9">
    <source>
        <dbReference type="EMBL" id="CAH0991602.1"/>
    </source>
</evidence>
<keyword evidence="2" id="KW-0813">Transport</keyword>
<comment type="caution">
    <text evidence="9">The sequence shown here is derived from an EMBL/GenBank/DDBJ whole genome shotgun (WGS) entry which is preliminary data.</text>
</comment>
<dbReference type="InterPro" id="IPR011701">
    <property type="entry name" value="MFS"/>
</dbReference>
<dbReference type="InterPro" id="IPR020846">
    <property type="entry name" value="MFS_dom"/>
</dbReference>
<dbReference type="InterPro" id="IPR002123">
    <property type="entry name" value="Plipid/glycerol_acylTrfase"/>
</dbReference>
<feature type="transmembrane region" description="Helical" evidence="7">
    <location>
        <begin position="338"/>
        <end position="360"/>
    </location>
</feature>
<dbReference type="Pfam" id="PF01553">
    <property type="entry name" value="Acyltransferase"/>
    <property type="match status" value="1"/>
</dbReference>
<dbReference type="PANTHER" id="PTHR43266:SF2">
    <property type="entry name" value="MAJOR FACILITATOR SUPERFAMILY (MFS) PROFILE DOMAIN-CONTAINING PROTEIN"/>
    <property type="match status" value="1"/>
</dbReference>
<keyword evidence="5 7" id="KW-1133">Transmembrane helix</keyword>
<feature type="transmembrane region" description="Helical" evidence="7">
    <location>
        <begin position="292"/>
        <end position="311"/>
    </location>
</feature>
<accession>A0ABN8EJQ0</accession>
<evidence type="ECO:0000313" key="10">
    <source>
        <dbReference type="Proteomes" id="UP000838100"/>
    </source>
</evidence>
<keyword evidence="3" id="KW-1003">Cell membrane</keyword>
<protein>
    <submittedName>
        <fullName evidence="9">Lysophospholipid transporter LplT</fullName>
    </submittedName>
</protein>
<dbReference type="CDD" id="cd06173">
    <property type="entry name" value="MFS_MefA_like"/>
    <property type="match status" value="1"/>
</dbReference>
<proteinExistence type="predicted"/>
<evidence type="ECO:0000256" key="6">
    <source>
        <dbReference type="ARBA" id="ARBA00023136"/>
    </source>
</evidence>
<keyword evidence="10" id="KW-1185">Reference proteome</keyword>
<keyword evidence="6 7" id="KW-0472">Membrane</keyword>
<dbReference type="InterPro" id="IPR036259">
    <property type="entry name" value="MFS_trans_sf"/>
</dbReference>